<evidence type="ECO:0000313" key="5">
    <source>
        <dbReference type="Proteomes" id="UP000260351"/>
    </source>
</evidence>
<dbReference type="SUPFAM" id="SSF52402">
    <property type="entry name" value="Adenine nucleotide alpha hydrolases-like"/>
    <property type="match status" value="1"/>
</dbReference>
<feature type="domain" description="UspA" evidence="3">
    <location>
        <begin position="6"/>
        <end position="145"/>
    </location>
</feature>
<evidence type="ECO:0000259" key="3">
    <source>
        <dbReference type="Pfam" id="PF00582"/>
    </source>
</evidence>
<dbReference type="CDD" id="cd00293">
    <property type="entry name" value="USP-like"/>
    <property type="match status" value="1"/>
</dbReference>
<organism evidence="4 5">
    <name type="scientific">Wenzhouxiangella sediminis</name>
    <dbReference type="NCBI Taxonomy" id="1792836"/>
    <lineage>
        <taxon>Bacteria</taxon>
        <taxon>Pseudomonadati</taxon>
        <taxon>Pseudomonadota</taxon>
        <taxon>Gammaproteobacteria</taxon>
        <taxon>Chromatiales</taxon>
        <taxon>Wenzhouxiangellaceae</taxon>
        <taxon>Wenzhouxiangella</taxon>
    </lineage>
</organism>
<dbReference type="PANTHER" id="PTHR46268">
    <property type="entry name" value="STRESS RESPONSE PROTEIN NHAX"/>
    <property type="match status" value="1"/>
</dbReference>
<dbReference type="OrthoDB" id="5567285at2"/>
<dbReference type="EMBL" id="QUZK01000012">
    <property type="protein sequence ID" value="RFF32230.1"/>
    <property type="molecule type" value="Genomic_DNA"/>
</dbReference>
<sequence>MNHPVKEILVPVDGSDNANRAVKFAAGMAAALGVPMRLFYVFPAASVEVIGMAGMSRDDIDHAAQAAAQRAFDKTREALGDDAPKDIEEETSIGDPAEEIVRYAEDDPGVMVIMGRRGLSRMKSLVLGSVSDKVSRHAKSPVTIIT</sequence>
<dbReference type="InterPro" id="IPR006016">
    <property type="entry name" value="UspA"/>
</dbReference>
<dbReference type="PANTHER" id="PTHR46268:SF6">
    <property type="entry name" value="UNIVERSAL STRESS PROTEIN UP12"/>
    <property type="match status" value="1"/>
</dbReference>
<feature type="compositionally biased region" description="Acidic residues" evidence="2">
    <location>
        <begin position="87"/>
        <end position="97"/>
    </location>
</feature>
<evidence type="ECO:0000313" key="4">
    <source>
        <dbReference type="EMBL" id="RFF32230.1"/>
    </source>
</evidence>
<dbReference type="InterPro" id="IPR006015">
    <property type="entry name" value="Universal_stress_UspA"/>
</dbReference>
<dbReference type="PRINTS" id="PR01438">
    <property type="entry name" value="UNVRSLSTRESS"/>
</dbReference>
<protein>
    <submittedName>
        <fullName evidence="4">Universal stress protein</fullName>
    </submittedName>
</protein>
<reference evidence="4 5" key="1">
    <citation type="submission" date="2018-08" db="EMBL/GenBank/DDBJ databases">
        <title>Wenzhouxiangella salilacus sp. nov., a novel bacterium isolated from a saline lake in Xinjiang Province, China.</title>
        <authorList>
            <person name="Han S."/>
        </authorList>
    </citation>
    <scope>NUCLEOTIDE SEQUENCE [LARGE SCALE GENOMIC DNA]</scope>
    <source>
        <strain evidence="4 5">XDB06</strain>
    </source>
</reference>
<feature type="region of interest" description="Disordered" evidence="2">
    <location>
        <begin position="78"/>
        <end position="97"/>
    </location>
</feature>
<accession>A0A3E1KBY8</accession>
<dbReference type="Proteomes" id="UP000260351">
    <property type="component" value="Unassembled WGS sequence"/>
</dbReference>
<name>A0A3E1KBY8_9GAMM</name>
<evidence type="ECO:0000256" key="1">
    <source>
        <dbReference type="ARBA" id="ARBA00008791"/>
    </source>
</evidence>
<dbReference type="InterPro" id="IPR014729">
    <property type="entry name" value="Rossmann-like_a/b/a_fold"/>
</dbReference>
<evidence type="ECO:0000256" key="2">
    <source>
        <dbReference type="SAM" id="MobiDB-lite"/>
    </source>
</evidence>
<comment type="caution">
    <text evidence="4">The sequence shown here is derived from an EMBL/GenBank/DDBJ whole genome shotgun (WGS) entry which is preliminary data.</text>
</comment>
<comment type="similarity">
    <text evidence="1">Belongs to the universal stress protein A family.</text>
</comment>
<dbReference type="Gene3D" id="3.40.50.620">
    <property type="entry name" value="HUPs"/>
    <property type="match status" value="1"/>
</dbReference>
<keyword evidence="5" id="KW-1185">Reference proteome</keyword>
<proteinExistence type="inferred from homology"/>
<gene>
    <name evidence="4" type="ORF">DZC52_01825</name>
</gene>
<dbReference type="RefSeq" id="WP_116649412.1">
    <property type="nucleotide sequence ID" value="NZ_QUZK01000012.1"/>
</dbReference>
<dbReference type="Pfam" id="PF00582">
    <property type="entry name" value="Usp"/>
    <property type="match status" value="1"/>
</dbReference>
<dbReference type="AlphaFoldDB" id="A0A3E1KBY8"/>